<evidence type="ECO:0008006" key="8">
    <source>
        <dbReference type="Google" id="ProtNLM"/>
    </source>
</evidence>
<comment type="subcellular location">
    <subcellularLocation>
        <location evidence="1">Nucleus</location>
    </subcellularLocation>
</comment>
<dbReference type="GO" id="GO:0005634">
    <property type="term" value="C:nucleus"/>
    <property type="evidence" value="ECO:0007669"/>
    <property type="project" value="UniProtKB-SubCell"/>
</dbReference>
<evidence type="ECO:0000256" key="5">
    <source>
        <dbReference type="ARBA" id="ARBA00023242"/>
    </source>
</evidence>
<evidence type="ECO:0000256" key="6">
    <source>
        <dbReference type="SAM" id="MobiDB-lite"/>
    </source>
</evidence>
<protein>
    <recommendedName>
        <fullName evidence="8">Guanine nucleotide-binding protein subunit beta-like protein</fullName>
    </recommendedName>
</protein>
<organism evidence="7">
    <name type="scientific">Neobodo designis</name>
    <name type="common">Flagellated protozoan</name>
    <name type="synonym">Bodo designis</name>
    <dbReference type="NCBI Taxonomy" id="312471"/>
    <lineage>
        <taxon>Eukaryota</taxon>
        <taxon>Discoba</taxon>
        <taxon>Euglenozoa</taxon>
        <taxon>Kinetoplastea</taxon>
        <taxon>Metakinetoplastina</taxon>
        <taxon>Neobodonida</taxon>
        <taxon>Neobodo</taxon>
    </lineage>
</organism>
<dbReference type="SUPFAM" id="SSF101908">
    <property type="entry name" value="Putative isomerase YbhE"/>
    <property type="match status" value="1"/>
</dbReference>
<dbReference type="EMBL" id="HBGF01025014">
    <property type="protein sequence ID" value="CAD9119524.1"/>
    <property type="molecule type" value="Transcribed_RNA"/>
</dbReference>
<dbReference type="InterPro" id="IPR015943">
    <property type="entry name" value="WD40/YVTN_repeat-like_dom_sf"/>
</dbReference>
<gene>
    <name evidence="7" type="ORF">NDES1114_LOCUS16589</name>
</gene>
<evidence type="ECO:0000313" key="7">
    <source>
        <dbReference type="EMBL" id="CAD9119524.1"/>
    </source>
</evidence>
<evidence type="ECO:0000256" key="2">
    <source>
        <dbReference type="ARBA" id="ARBA00022574"/>
    </source>
</evidence>
<evidence type="ECO:0000256" key="1">
    <source>
        <dbReference type="ARBA" id="ARBA00004123"/>
    </source>
</evidence>
<dbReference type="Gene3D" id="2.130.10.10">
    <property type="entry name" value="YVTN repeat-like/Quinoprotein amine dehydrogenase"/>
    <property type="match status" value="1"/>
</dbReference>
<dbReference type="SMART" id="SM00320">
    <property type="entry name" value="WD40"/>
    <property type="match status" value="3"/>
</dbReference>
<keyword evidence="2" id="KW-0853">WD repeat</keyword>
<dbReference type="PANTHER" id="PTHR16288:SF0">
    <property type="entry name" value="TRNA (GUANINE-N(7)-)-METHYLTRANSFERASE NON-CATALYTIC SUBUNIT WDR4"/>
    <property type="match status" value="1"/>
</dbReference>
<feature type="region of interest" description="Disordered" evidence="6">
    <location>
        <begin position="386"/>
        <end position="412"/>
    </location>
</feature>
<sequence>MADAPPKGSKESAMASNPPAPADFVDSAHIAFGDVLLGDERLGLIAAAHGKTVIVGGLERPHAAEIVPVAGAPITVDGTLRCVAVDARRGRIAVGGDAKSVHLYNVTMTPAASAGTAPTLTVAAAPQTVGPFNKRIVALCFDDATGTLYAGDKFGELYRATFDAQTGAPTLDPKMVLSHMSMLTHVAIRKNALVTCDRDGCIRVSKLDFPDEVRGFLWTPEQPAKALLGDQAEDTVTASVAWLGDDMVTGSLDGLVTVWRGVANDAAEIDGTVAAGTPKCFAPAAGTAVAGLTGGLRGLPATVFAHYDGHGSAFVAAADGAAPKVVSSCDENATVVAAAGPAMLLRDGSIAVSYAMPGEDTVVTMATPLRFDETLDDVSVTELWHTRQPPQVQRAADDVPSAKKGPRAEATA</sequence>
<feature type="region of interest" description="Disordered" evidence="6">
    <location>
        <begin position="1"/>
        <end position="20"/>
    </location>
</feature>
<evidence type="ECO:0000256" key="3">
    <source>
        <dbReference type="ARBA" id="ARBA00022694"/>
    </source>
</evidence>
<reference evidence="7" key="1">
    <citation type="submission" date="2021-01" db="EMBL/GenBank/DDBJ databases">
        <authorList>
            <person name="Corre E."/>
            <person name="Pelletier E."/>
            <person name="Niang G."/>
            <person name="Scheremetjew M."/>
            <person name="Finn R."/>
            <person name="Kale V."/>
            <person name="Holt S."/>
            <person name="Cochrane G."/>
            <person name="Meng A."/>
            <person name="Brown T."/>
            <person name="Cohen L."/>
        </authorList>
    </citation>
    <scope>NUCLEOTIDE SEQUENCE</scope>
    <source>
        <strain evidence="7">CCAP 1951/1</strain>
    </source>
</reference>
<keyword evidence="5" id="KW-0539">Nucleus</keyword>
<keyword evidence="4" id="KW-0677">Repeat</keyword>
<name>A0A7S1Q4P9_NEODS</name>
<dbReference type="PANTHER" id="PTHR16288">
    <property type="entry name" value="WD40 REPEAT PROTEIN 4"/>
    <property type="match status" value="1"/>
</dbReference>
<keyword evidence="3" id="KW-0819">tRNA processing</keyword>
<dbReference type="AlphaFoldDB" id="A0A7S1Q4P9"/>
<proteinExistence type="predicted"/>
<dbReference type="GO" id="GO:0005829">
    <property type="term" value="C:cytosol"/>
    <property type="evidence" value="ECO:0007669"/>
    <property type="project" value="TreeGrafter"/>
</dbReference>
<dbReference type="GO" id="GO:0043527">
    <property type="term" value="C:tRNA methyltransferase complex"/>
    <property type="evidence" value="ECO:0007669"/>
    <property type="project" value="TreeGrafter"/>
</dbReference>
<evidence type="ECO:0000256" key="4">
    <source>
        <dbReference type="ARBA" id="ARBA00022737"/>
    </source>
</evidence>
<dbReference type="InterPro" id="IPR001680">
    <property type="entry name" value="WD40_rpt"/>
</dbReference>
<dbReference type="GO" id="GO:0006400">
    <property type="term" value="P:tRNA modification"/>
    <property type="evidence" value="ECO:0007669"/>
    <property type="project" value="TreeGrafter"/>
</dbReference>
<dbReference type="InterPro" id="IPR028884">
    <property type="entry name" value="Trm82"/>
</dbReference>
<accession>A0A7S1Q4P9</accession>
<dbReference type="GO" id="GO:0036265">
    <property type="term" value="P:RNA (guanine-N7)-methylation"/>
    <property type="evidence" value="ECO:0007669"/>
    <property type="project" value="InterPro"/>
</dbReference>